<feature type="region of interest" description="Disordered" evidence="1">
    <location>
        <begin position="169"/>
        <end position="210"/>
    </location>
</feature>
<sequence length="372" mass="37196">MHKLSSMALAAATLALTACVDMPSISHQNVGEADTLATKADSRLVYARSRNAPAAPHDVICAEPSPEVAKAFSTAFGASAEAEAKAIPALSQAGDVRGALAVSRARSEAIAQLGKRLGTIQLLRNGLFSACEAYANGAISPISYAFLLSRFGDVMVTLLAVEMVSGDGIASDGTTTEATAPPPGTGKSAPGEAPQDGSAPGAQPVAADGAPAAMKKVAAVKKAGTADQANAQGGDAAPDKSAPGAHTSASSTPGQATKAGLSDAQTTAIVQLQQAYLRGSEAGPLVLACAVALDDKAQAGANGGPLAQAGSGDLPSVCSAFLGEYGRMVVDTVKFERRAEAQAMLEKARASIKDSQPKEVETAGSVRNAANN</sequence>
<dbReference type="Proteomes" id="UP000054740">
    <property type="component" value="Unassembled WGS sequence"/>
</dbReference>
<dbReference type="AlphaFoldDB" id="A0A158GCN8"/>
<dbReference type="PROSITE" id="PS51257">
    <property type="entry name" value="PROKAR_LIPOPROTEIN"/>
    <property type="match status" value="1"/>
</dbReference>
<gene>
    <name evidence="3" type="ORF">AWB70_01767</name>
</gene>
<evidence type="ECO:0000313" key="4">
    <source>
        <dbReference type="Proteomes" id="UP000054740"/>
    </source>
</evidence>
<evidence type="ECO:0000256" key="1">
    <source>
        <dbReference type="SAM" id="MobiDB-lite"/>
    </source>
</evidence>
<feature type="region of interest" description="Disordered" evidence="1">
    <location>
        <begin position="225"/>
        <end position="260"/>
    </location>
</feature>
<evidence type="ECO:0008006" key="5">
    <source>
        <dbReference type="Google" id="ProtNLM"/>
    </source>
</evidence>
<name>A0A158GCN8_CABCO</name>
<accession>A0A158GCN8</accession>
<keyword evidence="2" id="KW-0732">Signal</keyword>
<feature type="signal peptide" evidence="2">
    <location>
        <begin position="1"/>
        <end position="20"/>
    </location>
</feature>
<dbReference type="EMBL" id="FCNY02000004">
    <property type="protein sequence ID" value="SAL29611.1"/>
    <property type="molecule type" value="Genomic_DNA"/>
</dbReference>
<feature type="compositionally biased region" description="Basic and acidic residues" evidence="1">
    <location>
        <begin position="350"/>
        <end position="361"/>
    </location>
</feature>
<protein>
    <recommendedName>
        <fullName evidence="5">Lipoprotein</fullName>
    </recommendedName>
</protein>
<evidence type="ECO:0000313" key="3">
    <source>
        <dbReference type="EMBL" id="SAL29611.1"/>
    </source>
</evidence>
<feature type="region of interest" description="Disordered" evidence="1">
    <location>
        <begin position="350"/>
        <end position="372"/>
    </location>
</feature>
<feature type="compositionally biased region" description="Low complexity" evidence="1">
    <location>
        <begin position="199"/>
        <end position="210"/>
    </location>
</feature>
<organism evidence="3 4">
    <name type="scientific">Caballeronia cordobensis</name>
    <name type="common">Burkholderia cordobensis</name>
    <dbReference type="NCBI Taxonomy" id="1353886"/>
    <lineage>
        <taxon>Bacteria</taxon>
        <taxon>Pseudomonadati</taxon>
        <taxon>Pseudomonadota</taxon>
        <taxon>Betaproteobacteria</taxon>
        <taxon>Burkholderiales</taxon>
        <taxon>Burkholderiaceae</taxon>
        <taxon>Caballeronia</taxon>
    </lineage>
</organism>
<feature type="compositionally biased region" description="Low complexity" evidence="1">
    <location>
        <begin position="225"/>
        <end position="236"/>
    </location>
</feature>
<feature type="chain" id="PRO_5011112640" description="Lipoprotein" evidence="2">
    <location>
        <begin position="21"/>
        <end position="372"/>
    </location>
</feature>
<reference evidence="4" key="1">
    <citation type="submission" date="2016-01" db="EMBL/GenBank/DDBJ databases">
        <authorList>
            <person name="Peeters C."/>
        </authorList>
    </citation>
    <scope>NUCLEOTIDE SEQUENCE [LARGE SCALE GENOMIC DNA]</scope>
</reference>
<proteinExistence type="predicted"/>
<keyword evidence="4" id="KW-1185">Reference proteome</keyword>
<evidence type="ECO:0000256" key="2">
    <source>
        <dbReference type="SAM" id="SignalP"/>
    </source>
</evidence>
<dbReference type="RefSeq" id="WP_053572036.1">
    <property type="nucleotide sequence ID" value="NZ_FCNY02000004.1"/>
</dbReference>